<dbReference type="AlphaFoldDB" id="A0A383VH10"/>
<evidence type="ECO:0000313" key="4">
    <source>
        <dbReference type="Proteomes" id="UP000256970"/>
    </source>
</evidence>
<evidence type="ECO:0000256" key="2">
    <source>
        <dbReference type="SAM" id="SignalP"/>
    </source>
</evidence>
<keyword evidence="2" id="KW-0732">Signal</keyword>
<evidence type="ECO:0000313" key="3">
    <source>
        <dbReference type="EMBL" id="SZX64032.1"/>
    </source>
</evidence>
<reference evidence="3 4" key="1">
    <citation type="submission" date="2016-10" db="EMBL/GenBank/DDBJ databases">
        <authorList>
            <person name="Cai Z."/>
        </authorList>
    </citation>
    <scope>NUCLEOTIDE SEQUENCE [LARGE SCALE GENOMIC DNA]</scope>
</reference>
<evidence type="ECO:0000256" key="1">
    <source>
        <dbReference type="SAM" id="MobiDB-lite"/>
    </source>
</evidence>
<feature type="compositionally biased region" description="Low complexity" evidence="1">
    <location>
        <begin position="166"/>
        <end position="186"/>
    </location>
</feature>
<organism evidence="3 4">
    <name type="scientific">Tetradesmus obliquus</name>
    <name type="common">Green alga</name>
    <name type="synonym">Acutodesmus obliquus</name>
    <dbReference type="NCBI Taxonomy" id="3088"/>
    <lineage>
        <taxon>Eukaryota</taxon>
        <taxon>Viridiplantae</taxon>
        <taxon>Chlorophyta</taxon>
        <taxon>core chlorophytes</taxon>
        <taxon>Chlorophyceae</taxon>
        <taxon>CS clade</taxon>
        <taxon>Sphaeropleales</taxon>
        <taxon>Scenedesmaceae</taxon>
        <taxon>Tetradesmus</taxon>
    </lineage>
</organism>
<evidence type="ECO:0008006" key="5">
    <source>
        <dbReference type="Google" id="ProtNLM"/>
    </source>
</evidence>
<proteinExistence type="predicted"/>
<protein>
    <recommendedName>
        <fullName evidence="5">Pherophorin domain-containing protein</fullName>
    </recommendedName>
</protein>
<feature type="compositionally biased region" description="Polar residues" evidence="1">
    <location>
        <begin position="187"/>
        <end position="199"/>
    </location>
</feature>
<accession>A0A383VH10</accession>
<gene>
    <name evidence="3" type="ORF">BQ4739_LOCUS4562</name>
</gene>
<feature type="region of interest" description="Disordered" evidence="1">
    <location>
        <begin position="154"/>
        <end position="214"/>
    </location>
</feature>
<feature type="chain" id="PRO_5016764867" description="Pherophorin domain-containing protein" evidence="2">
    <location>
        <begin position="27"/>
        <end position="276"/>
    </location>
</feature>
<keyword evidence="4" id="KW-1185">Reference proteome</keyword>
<name>A0A383VH10_TETOB</name>
<dbReference type="EMBL" id="FNXT01000363">
    <property type="protein sequence ID" value="SZX64032.1"/>
    <property type="molecule type" value="Genomic_DNA"/>
</dbReference>
<dbReference type="Proteomes" id="UP000256970">
    <property type="component" value="Unassembled WGS sequence"/>
</dbReference>
<sequence length="276" mass="29316">MAPSRAYVAVLLCIAVVQFPDSQVAAQFLATTCPKVAPARCPGLCANTRALARREQGTGYCTGAQCSRIFAEASTAAAANGQTTQLQPSQDAPAAAEVPWWQQQRLQEAPAGADGGVPQRVLPSQYAYADEPQETPEQQAAIIQRLQDMMDANNSSACDANQGACSADSSSTATPSSNKEQQQQQQLPVTRQAASSPSSAAVDKPGSAYTGPDSQVTRKLTFISNSRIKLGLDMDRAGAISWLSSPVAPGFWRDRNLINVWDQGRLLQQSFYGGCC</sequence>
<feature type="signal peptide" evidence="2">
    <location>
        <begin position="1"/>
        <end position="26"/>
    </location>
</feature>